<dbReference type="Gene3D" id="2.40.320.10">
    <property type="entry name" value="Hypothetical Protein Pfu-838710-001"/>
    <property type="match status" value="1"/>
</dbReference>
<proteinExistence type="predicted"/>
<protein>
    <submittedName>
        <fullName evidence="3">Inorganic triphosphatase YgiF, contains CYTH and CHAD domains</fullName>
    </submittedName>
</protein>
<organism evidence="3 4">
    <name type="scientific">Nitrosospira multiformis</name>
    <dbReference type="NCBI Taxonomy" id="1231"/>
    <lineage>
        <taxon>Bacteria</taxon>
        <taxon>Pseudomonadati</taxon>
        <taxon>Pseudomonadota</taxon>
        <taxon>Betaproteobacteria</taxon>
        <taxon>Nitrosomonadales</taxon>
        <taxon>Nitrosomonadaceae</taxon>
        <taxon>Nitrosospira</taxon>
    </lineage>
</organism>
<dbReference type="GO" id="GO:0050355">
    <property type="term" value="F:inorganic triphosphate phosphatase activity"/>
    <property type="evidence" value="ECO:0007669"/>
    <property type="project" value="InterPro"/>
</dbReference>
<gene>
    <name evidence="3" type="ORF">SAMN05216417_101466</name>
</gene>
<name>A0A1I7FGK7_9PROT</name>
<dbReference type="RefSeq" id="WP_074972601.1">
    <property type="nucleotide sequence ID" value="NZ_FPBZ01000001.1"/>
</dbReference>
<dbReference type="Pfam" id="PF01928">
    <property type="entry name" value="CYTH"/>
    <property type="match status" value="1"/>
</dbReference>
<dbReference type="EMBL" id="FPBZ01000001">
    <property type="protein sequence ID" value="SFU35321.1"/>
    <property type="molecule type" value="Genomic_DNA"/>
</dbReference>
<reference evidence="3 4" key="1">
    <citation type="submission" date="2016-10" db="EMBL/GenBank/DDBJ databases">
        <authorList>
            <person name="de Groot N.N."/>
        </authorList>
    </citation>
    <scope>NUCLEOTIDE SEQUENCE [LARGE SCALE GENOMIC DNA]</scope>
    <source>
        <strain evidence="3 4">Nl14</strain>
    </source>
</reference>
<dbReference type="PROSITE" id="PS51708">
    <property type="entry name" value="CHAD"/>
    <property type="match status" value="1"/>
</dbReference>
<dbReference type="Proteomes" id="UP000182649">
    <property type="component" value="Unassembled WGS sequence"/>
</dbReference>
<dbReference type="InterPro" id="IPR033469">
    <property type="entry name" value="CYTH-like_dom_sf"/>
</dbReference>
<dbReference type="InterPro" id="IPR007899">
    <property type="entry name" value="CHAD_dom"/>
</dbReference>
<feature type="domain" description="CYTH" evidence="1">
    <location>
        <begin position="2"/>
        <end position="206"/>
    </location>
</feature>
<evidence type="ECO:0000259" key="2">
    <source>
        <dbReference type="PROSITE" id="PS51708"/>
    </source>
</evidence>
<evidence type="ECO:0000259" key="1">
    <source>
        <dbReference type="PROSITE" id="PS51707"/>
    </source>
</evidence>
<feature type="domain" description="CHAD" evidence="2">
    <location>
        <begin position="221"/>
        <end position="517"/>
    </location>
</feature>
<dbReference type="SUPFAM" id="SSF55154">
    <property type="entry name" value="CYTH-like phosphatases"/>
    <property type="match status" value="1"/>
</dbReference>
<dbReference type="InterPro" id="IPR023577">
    <property type="entry name" value="CYTH_domain"/>
</dbReference>
<dbReference type="GO" id="GO:0046872">
    <property type="term" value="F:metal ion binding"/>
    <property type="evidence" value="ECO:0007669"/>
    <property type="project" value="TreeGrafter"/>
</dbReference>
<sequence length="530" mass="59954">MPLEIELKLRLSPEDAARLRHDPLLASLTVSRPVTRKLFTTYYDTPDLYLQKHQMALRLRHIGKKWIQSIKGGGDAALGLHQHHEWESMVPTGQPDFTRISEPALPGLFDNIELHGQLLALFTTDFKRSTRMLRLVDGSEIEFSLDQGVIRTPADFTREICEIELELKSGNVQALYQFALDILHTIPFRLENASKAERGYRLAVDSKPAPVKAVPVRLETEMNLCEAFKAIAWNCLNHLQGNEAGMLQSEDPEYLHQMRVALRRVRTVRRVFARAFDATAFASATPDLKGLSRFLGAARDWDVFMSEALSEVRNYFHEHAGISALWEECEQMRRNRNDAAREAVGSTRYTEAMLRLGAWLNAETWLPAPGPQESESRKAPLEWSVKKFADNALSHGHKKLKKYHKRVDGEGTEGVHALRIAVKEQRYTAEFFSDLYRRKKVKRYIKSLAVLQETLGAVIDTAVTGRLLNQVGMIGDKGGKGGKGGECEGKGIVLGWIAQRGLTKRNEFDEVWGDFEKKRVFWQPPAGLPG</sequence>
<evidence type="ECO:0000313" key="4">
    <source>
        <dbReference type="Proteomes" id="UP000182649"/>
    </source>
</evidence>
<dbReference type="PROSITE" id="PS51707">
    <property type="entry name" value="CYTH"/>
    <property type="match status" value="1"/>
</dbReference>
<dbReference type="PANTHER" id="PTHR39569:SF1">
    <property type="entry name" value="INORGANIC TRIPHOSPHATASE"/>
    <property type="match status" value="1"/>
</dbReference>
<dbReference type="SMART" id="SM01118">
    <property type="entry name" value="CYTH"/>
    <property type="match status" value="1"/>
</dbReference>
<dbReference type="Pfam" id="PF05235">
    <property type="entry name" value="CHAD"/>
    <property type="match status" value="1"/>
</dbReference>
<dbReference type="InterPro" id="IPR038186">
    <property type="entry name" value="CHAD_dom_sf"/>
</dbReference>
<dbReference type="SMART" id="SM00880">
    <property type="entry name" value="CHAD"/>
    <property type="match status" value="1"/>
</dbReference>
<accession>A0A1I7FGK7</accession>
<dbReference type="AlphaFoldDB" id="A0A1I7FGK7"/>
<dbReference type="Gene3D" id="1.40.20.10">
    <property type="entry name" value="CHAD domain"/>
    <property type="match status" value="1"/>
</dbReference>
<dbReference type="PANTHER" id="PTHR39569">
    <property type="entry name" value="INORGANIC TRIPHOSPHATASE"/>
    <property type="match status" value="1"/>
</dbReference>
<dbReference type="CDD" id="cd07756">
    <property type="entry name" value="CYTH-like_Pase_CHAD"/>
    <property type="match status" value="1"/>
</dbReference>
<evidence type="ECO:0000313" key="3">
    <source>
        <dbReference type="EMBL" id="SFU35321.1"/>
    </source>
</evidence>
<dbReference type="InterPro" id="IPR039013">
    <property type="entry name" value="YgiF"/>
</dbReference>